<dbReference type="OrthoDB" id="3862662at2759"/>
<dbReference type="Gene3D" id="4.10.240.10">
    <property type="entry name" value="Zn(2)-C6 fungal-type DNA-binding domain"/>
    <property type="match status" value="1"/>
</dbReference>
<dbReference type="GO" id="GO:0000981">
    <property type="term" value="F:DNA-binding transcription factor activity, RNA polymerase II-specific"/>
    <property type="evidence" value="ECO:0007669"/>
    <property type="project" value="InterPro"/>
</dbReference>
<dbReference type="PANTHER" id="PTHR47338:SF20">
    <property type="entry name" value="ZN(II)2CYS6 TRANSCRIPTION FACTOR (EUROFUNG)"/>
    <property type="match status" value="1"/>
</dbReference>
<evidence type="ECO:0000313" key="8">
    <source>
        <dbReference type="Proteomes" id="UP000799770"/>
    </source>
</evidence>
<keyword evidence="8" id="KW-1185">Reference proteome</keyword>
<dbReference type="GO" id="GO:0006351">
    <property type="term" value="P:DNA-templated transcription"/>
    <property type="evidence" value="ECO:0007669"/>
    <property type="project" value="InterPro"/>
</dbReference>
<dbReference type="GO" id="GO:0003677">
    <property type="term" value="F:DNA binding"/>
    <property type="evidence" value="ECO:0007669"/>
    <property type="project" value="InterPro"/>
</dbReference>
<evidence type="ECO:0000256" key="4">
    <source>
        <dbReference type="ARBA" id="ARBA00023163"/>
    </source>
</evidence>
<organism evidence="7 8">
    <name type="scientific">Lophiotrema nucula</name>
    <dbReference type="NCBI Taxonomy" id="690887"/>
    <lineage>
        <taxon>Eukaryota</taxon>
        <taxon>Fungi</taxon>
        <taxon>Dikarya</taxon>
        <taxon>Ascomycota</taxon>
        <taxon>Pezizomycotina</taxon>
        <taxon>Dothideomycetes</taxon>
        <taxon>Pleosporomycetidae</taxon>
        <taxon>Pleosporales</taxon>
        <taxon>Lophiotremataceae</taxon>
        <taxon>Lophiotrema</taxon>
    </lineage>
</organism>
<dbReference type="InterPro" id="IPR007219">
    <property type="entry name" value="XnlR_reg_dom"/>
</dbReference>
<dbReference type="PANTHER" id="PTHR47338">
    <property type="entry name" value="ZN(II)2CYS6 TRANSCRIPTION FACTOR (EUROFUNG)-RELATED"/>
    <property type="match status" value="1"/>
</dbReference>
<dbReference type="EMBL" id="ML977362">
    <property type="protein sequence ID" value="KAF2106436.1"/>
    <property type="molecule type" value="Genomic_DNA"/>
</dbReference>
<proteinExistence type="predicted"/>
<protein>
    <recommendedName>
        <fullName evidence="6">Zn(2)-C6 fungal-type domain-containing protein</fullName>
    </recommendedName>
</protein>
<keyword evidence="3" id="KW-0805">Transcription regulation</keyword>
<reference evidence="7" key="1">
    <citation type="journal article" date="2020" name="Stud. Mycol.">
        <title>101 Dothideomycetes genomes: a test case for predicting lifestyles and emergence of pathogens.</title>
        <authorList>
            <person name="Haridas S."/>
            <person name="Albert R."/>
            <person name="Binder M."/>
            <person name="Bloem J."/>
            <person name="Labutti K."/>
            <person name="Salamov A."/>
            <person name="Andreopoulos B."/>
            <person name="Baker S."/>
            <person name="Barry K."/>
            <person name="Bills G."/>
            <person name="Bluhm B."/>
            <person name="Cannon C."/>
            <person name="Castanera R."/>
            <person name="Culley D."/>
            <person name="Daum C."/>
            <person name="Ezra D."/>
            <person name="Gonzalez J."/>
            <person name="Henrissat B."/>
            <person name="Kuo A."/>
            <person name="Liang C."/>
            <person name="Lipzen A."/>
            <person name="Lutzoni F."/>
            <person name="Magnuson J."/>
            <person name="Mondo S."/>
            <person name="Nolan M."/>
            <person name="Ohm R."/>
            <person name="Pangilinan J."/>
            <person name="Park H.-J."/>
            <person name="Ramirez L."/>
            <person name="Alfaro M."/>
            <person name="Sun H."/>
            <person name="Tritt A."/>
            <person name="Yoshinaga Y."/>
            <person name="Zwiers L.-H."/>
            <person name="Turgeon B."/>
            <person name="Goodwin S."/>
            <person name="Spatafora J."/>
            <person name="Crous P."/>
            <person name="Grigoriev I."/>
        </authorList>
    </citation>
    <scope>NUCLEOTIDE SEQUENCE</scope>
    <source>
        <strain evidence="7">CBS 627.86</strain>
    </source>
</reference>
<dbReference type="CDD" id="cd12148">
    <property type="entry name" value="fungal_TF_MHR"/>
    <property type="match status" value="1"/>
</dbReference>
<dbReference type="InterPro" id="IPR050815">
    <property type="entry name" value="TF_fung"/>
</dbReference>
<dbReference type="SMART" id="SM00066">
    <property type="entry name" value="GAL4"/>
    <property type="match status" value="1"/>
</dbReference>
<sequence>MDETGSDGRRLSKTVCLLCRQRKVRCNRRLPRCESCLRSNVECQYIEIKNKPGLRAGYVSALEERLARLESEVQQLKADRVAPAVDIASVRGSASSDQSIRDAPDSIAHVSPRSLRCSPSEFDPLSAVILGELCSAWFEKYHPWFPILHQSTLLEVLQSTPVLSNTVHYIVFKAIAAVTIPHSYHSDSLTNDQRRQWSDDLRSQVVMEAISQLSLQSLQAVLILTIKDYGTGRLSEFWNLVALAKRMGTQLGLRDLVANHCDNYNQVSTLPPRMLPLPVSLVNREEKIRAYWMTEVLDGSSTVGAAWNLNISRPDHTGLLPCSDTVWAFPEGVLSAWSFGDFEMPSAYSLYVMLATNELFHVHRFLQQSYDTQSATERVRWQNECKSVDERLITWRGQFAEAASRISTENGDSYDPNVIMTRCTLDLATISLYQRLALPPSGLEEAQGPWYHAIQRCLDSCDSITNLLRGVQDTHLENISPLMISSIFVASRFFLVHAKLLNVEIPRNLDLLVYSLKTCGLRWPYARRLEKVIRTATADHKLPTSMSSLPVQFYDLQYSYLDIDEALRVWAEGLEPWMHLAGLEHPALDQASILMPNVNLGANLGAGEDVAFMPDAAQLATA</sequence>
<name>A0A6A5YH67_9PLEO</name>
<keyword evidence="2" id="KW-0479">Metal-binding</keyword>
<evidence type="ECO:0000259" key="6">
    <source>
        <dbReference type="PROSITE" id="PS50048"/>
    </source>
</evidence>
<evidence type="ECO:0000256" key="5">
    <source>
        <dbReference type="ARBA" id="ARBA00023242"/>
    </source>
</evidence>
<dbReference type="Pfam" id="PF00172">
    <property type="entry name" value="Zn_clus"/>
    <property type="match status" value="1"/>
</dbReference>
<dbReference type="Proteomes" id="UP000799770">
    <property type="component" value="Unassembled WGS sequence"/>
</dbReference>
<dbReference type="PROSITE" id="PS00463">
    <property type="entry name" value="ZN2_CY6_FUNGAL_1"/>
    <property type="match status" value="1"/>
</dbReference>
<dbReference type="PROSITE" id="PS50048">
    <property type="entry name" value="ZN2_CY6_FUNGAL_2"/>
    <property type="match status" value="1"/>
</dbReference>
<evidence type="ECO:0000256" key="3">
    <source>
        <dbReference type="ARBA" id="ARBA00023015"/>
    </source>
</evidence>
<feature type="domain" description="Zn(2)-C6 fungal-type" evidence="6">
    <location>
        <begin position="15"/>
        <end position="45"/>
    </location>
</feature>
<comment type="subcellular location">
    <subcellularLocation>
        <location evidence="1">Nucleus</location>
    </subcellularLocation>
</comment>
<dbReference type="InterPro" id="IPR001138">
    <property type="entry name" value="Zn2Cys6_DnaBD"/>
</dbReference>
<dbReference type="InterPro" id="IPR036864">
    <property type="entry name" value="Zn2-C6_fun-type_DNA-bd_sf"/>
</dbReference>
<keyword evidence="4" id="KW-0804">Transcription</keyword>
<evidence type="ECO:0000313" key="7">
    <source>
        <dbReference type="EMBL" id="KAF2106436.1"/>
    </source>
</evidence>
<evidence type="ECO:0000256" key="1">
    <source>
        <dbReference type="ARBA" id="ARBA00004123"/>
    </source>
</evidence>
<dbReference type="SUPFAM" id="SSF57701">
    <property type="entry name" value="Zn2/Cys6 DNA-binding domain"/>
    <property type="match status" value="1"/>
</dbReference>
<dbReference type="AlphaFoldDB" id="A0A6A5YH67"/>
<dbReference type="GO" id="GO:0005634">
    <property type="term" value="C:nucleus"/>
    <property type="evidence" value="ECO:0007669"/>
    <property type="project" value="UniProtKB-SubCell"/>
</dbReference>
<keyword evidence="5" id="KW-0539">Nucleus</keyword>
<gene>
    <name evidence="7" type="ORF">BDV96DRAFT_654640</name>
</gene>
<dbReference type="Pfam" id="PF04082">
    <property type="entry name" value="Fungal_trans"/>
    <property type="match status" value="1"/>
</dbReference>
<dbReference type="GO" id="GO:0008270">
    <property type="term" value="F:zinc ion binding"/>
    <property type="evidence" value="ECO:0007669"/>
    <property type="project" value="InterPro"/>
</dbReference>
<dbReference type="CDD" id="cd00067">
    <property type="entry name" value="GAL4"/>
    <property type="match status" value="1"/>
</dbReference>
<evidence type="ECO:0000256" key="2">
    <source>
        <dbReference type="ARBA" id="ARBA00022723"/>
    </source>
</evidence>
<accession>A0A6A5YH67</accession>